<dbReference type="RefSeq" id="WP_092503349.1">
    <property type="nucleotide sequence ID" value="NZ_LT629695.1"/>
</dbReference>
<keyword evidence="1" id="KW-0560">Oxidoreductase</keyword>
<proteinExistence type="predicted"/>
<accession>A0A1G8CA15</accession>
<dbReference type="Proteomes" id="UP000198822">
    <property type="component" value="Chromosome I"/>
</dbReference>
<evidence type="ECO:0000256" key="1">
    <source>
        <dbReference type="ARBA" id="ARBA00023002"/>
    </source>
</evidence>
<dbReference type="CDD" id="cd01097">
    <property type="entry name" value="Tetrahydromethanopterin_reductase"/>
    <property type="match status" value="1"/>
</dbReference>
<dbReference type="SUPFAM" id="SSF51679">
    <property type="entry name" value="Bacterial luciferase-like"/>
    <property type="match status" value="1"/>
</dbReference>
<protein>
    <submittedName>
        <fullName evidence="3">Flavin-dependent oxidoreductase, luciferase family (Includes alkanesulfonate monooxygenase SsuD and methylene tetrahydromethanopterin reductase)</fullName>
    </submittedName>
</protein>
<keyword evidence="3" id="KW-0503">Monooxygenase</keyword>
<name>A0A1G8CA15_9MICO</name>
<dbReference type="InterPro" id="IPR011251">
    <property type="entry name" value="Luciferase-like_dom"/>
</dbReference>
<reference evidence="4" key="1">
    <citation type="submission" date="2016-10" db="EMBL/GenBank/DDBJ databases">
        <authorList>
            <person name="Varghese N."/>
            <person name="Submissions S."/>
        </authorList>
    </citation>
    <scope>NUCLEOTIDE SEQUENCE [LARGE SCALE GENOMIC DNA]</scope>
    <source>
        <strain evidence="4">DSM 22002</strain>
    </source>
</reference>
<sequence>MVAVALIVPPDQPPEAYRDVALAADAAGLDELWVWEDCFAESGVAAAAAALAWTPRIRVGIGLMPVPLRTVALEAMEVATLARLFPGRLLPGFGHGVLDWMGQAGVRAQSPLTLLREHVDALRPLLAGEEVSRDGRYVQLDAVQLRWPPADVPPLLVGAIRERTLALAGELGDGVILTEGADVDAARERIATVREAWDAAGRDGVPAAVVFLSVPVDASAETIAAQIRALADVGATSVAVCLVDEVGGPPIGDARLLAAVDTVAAARALVRG</sequence>
<dbReference type="InterPro" id="IPR036661">
    <property type="entry name" value="Luciferase-like_sf"/>
</dbReference>
<dbReference type="PANTHER" id="PTHR43244:SF1">
    <property type="entry name" value="5,10-METHYLENETETRAHYDROMETHANOPTERIN REDUCTASE"/>
    <property type="match status" value="1"/>
</dbReference>
<feature type="domain" description="Luciferase-like" evidence="2">
    <location>
        <begin position="12"/>
        <end position="231"/>
    </location>
</feature>
<evidence type="ECO:0000259" key="2">
    <source>
        <dbReference type="Pfam" id="PF00296"/>
    </source>
</evidence>
<dbReference type="Pfam" id="PF00296">
    <property type="entry name" value="Bac_luciferase"/>
    <property type="match status" value="1"/>
</dbReference>
<gene>
    <name evidence="3" type="ORF">SAMN04489720_1214</name>
</gene>
<dbReference type="GO" id="GO:0016705">
    <property type="term" value="F:oxidoreductase activity, acting on paired donors, with incorporation or reduction of molecular oxygen"/>
    <property type="evidence" value="ECO:0007669"/>
    <property type="project" value="InterPro"/>
</dbReference>
<evidence type="ECO:0000313" key="4">
    <source>
        <dbReference type="Proteomes" id="UP000198822"/>
    </source>
</evidence>
<evidence type="ECO:0000313" key="3">
    <source>
        <dbReference type="EMBL" id="SDH42232.1"/>
    </source>
</evidence>
<dbReference type="OrthoDB" id="675245at2"/>
<dbReference type="PANTHER" id="PTHR43244">
    <property type="match status" value="1"/>
</dbReference>
<dbReference type="EMBL" id="LT629695">
    <property type="protein sequence ID" value="SDH42232.1"/>
    <property type="molecule type" value="Genomic_DNA"/>
</dbReference>
<dbReference type="Gene3D" id="3.20.20.30">
    <property type="entry name" value="Luciferase-like domain"/>
    <property type="match status" value="1"/>
</dbReference>
<dbReference type="InterPro" id="IPR050564">
    <property type="entry name" value="F420-G6PD/mer"/>
</dbReference>
<dbReference type="GO" id="GO:0004497">
    <property type="term" value="F:monooxygenase activity"/>
    <property type="evidence" value="ECO:0007669"/>
    <property type="project" value="UniProtKB-KW"/>
</dbReference>
<organism evidence="3 4">
    <name type="scientific">Agrococcus jejuensis</name>
    <dbReference type="NCBI Taxonomy" id="399736"/>
    <lineage>
        <taxon>Bacteria</taxon>
        <taxon>Bacillati</taxon>
        <taxon>Actinomycetota</taxon>
        <taxon>Actinomycetes</taxon>
        <taxon>Micrococcales</taxon>
        <taxon>Microbacteriaceae</taxon>
        <taxon>Agrococcus</taxon>
    </lineage>
</organism>
<keyword evidence="4" id="KW-1185">Reference proteome</keyword>
<dbReference type="STRING" id="399736.SAMN04489720_1214"/>
<dbReference type="AlphaFoldDB" id="A0A1G8CA15"/>